<gene>
    <name evidence="1" type="ORF">S06H3_04226</name>
</gene>
<reference evidence="1" key="1">
    <citation type="journal article" date="2014" name="Front. Microbiol.">
        <title>High frequency of phylogenetically diverse reductive dehalogenase-homologous genes in deep subseafloor sedimentary metagenomes.</title>
        <authorList>
            <person name="Kawai M."/>
            <person name="Futagami T."/>
            <person name="Toyoda A."/>
            <person name="Takaki Y."/>
            <person name="Nishi S."/>
            <person name="Hori S."/>
            <person name="Arai W."/>
            <person name="Tsubouchi T."/>
            <person name="Morono Y."/>
            <person name="Uchiyama I."/>
            <person name="Ito T."/>
            <person name="Fujiyama A."/>
            <person name="Inagaki F."/>
            <person name="Takami H."/>
        </authorList>
    </citation>
    <scope>NUCLEOTIDE SEQUENCE</scope>
    <source>
        <strain evidence="1">Expedition CK06-06</strain>
    </source>
</reference>
<proteinExistence type="predicted"/>
<dbReference type="EMBL" id="BARV01001460">
    <property type="protein sequence ID" value="GAH96474.1"/>
    <property type="molecule type" value="Genomic_DNA"/>
</dbReference>
<dbReference type="AlphaFoldDB" id="X1L232"/>
<comment type="caution">
    <text evidence="1">The sequence shown here is derived from an EMBL/GenBank/DDBJ whole genome shotgun (WGS) entry which is preliminary data.</text>
</comment>
<feature type="non-terminal residue" evidence="1">
    <location>
        <position position="39"/>
    </location>
</feature>
<accession>X1L232</accession>
<name>X1L232_9ZZZZ</name>
<evidence type="ECO:0000313" key="1">
    <source>
        <dbReference type="EMBL" id="GAH96474.1"/>
    </source>
</evidence>
<protein>
    <submittedName>
        <fullName evidence="1">Uncharacterized protein</fullName>
    </submittedName>
</protein>
<organism evidence="1">
    <name type="scientific">marine sediment metagenome</name>
    <dbReference type="NCBI Taxonomy" id="412755"/>
    <lineage>
        <taxon>unclassified sequences</taxon>
        <taxon>metagenomes</taxon>
        <taxon>ecological metagenomes</taxon>
    </lineage>
</organism>
<sequence>MKMNIYVNLVLAAFVMCIFGCAAKASIQKEIFGKTPLGE</sequence>